<gene>
    <name evidence="1" type="ORF">A2663_00920</name>
</gene>
<proteinExistence type="predicted"/>
<evidence type="ECO:0000313" key="1">
    <source>
        <dbReference type="EMBL" id="OGY47390.1"/>
    </source>
</evidence>
<dbReference type="Proteomes" id="UP000178432">
    <property type="component" value="Unassembled WGS sequence"/>
</dbReference>
<sequence length="150" mass="16318">MLYLVVEVECPRCGARGLVELPPVGAVIIGPCPECQDLVLIFMGKALALDNKIINQGTPAAKEKHIFQVLAEFLRERIAPLVEELPDFGSWPNKAPKKPAAVPNGSLPITNHDLEVFQREMNVLDLGNPDLFKAIFGPGQNNEPPDGSRA</sequence>
<dbReference type="AlphaFoldDB" id="A0A1G1Y6M2"/>
<accession>A0A1G1Y6M2</accession>
<comment type="caution">
    <text evidence="1">The sequence shown here is derived from an EMBL/GenBank/DDBJ whole genome shotgun (WGS) entry which is preliminary data.</text>
</comment>
<organism evidence="1 2">
    <name type="scientific">Candidatus Buchananbacteria bacterium RIFCSPHIGHO2_01_FULL_46_12</name>
    <dbReference type="NCBI Taxonomy" id="1797536"/>
    <lineage>
        <taxon>Bacteria</taxon>
        <taxon>Candidatus Buchananiibacteriota</taxon>
    </lineage>
</organism>
<dbReference type="EMBL" id="MHIF01000039">
    <property type="protein sequence ID" value="OGY47390.1"/>
    <property type="molecule type" value="Genomic_DNA"/>
</dbReference>
<protein>
    <submittedName>
        <fullName evidence="1">Uncharacterized protein</fullName>
    </submittedName>
</protein>
<reference evidence="1 2" key="1">
    <citation type="journal article" date="2016" name="Nat. Commun.">
        <title>Thousands of microbial genomes shed light on interconnected biogeochemical processes in an aquifer system.</title>
        <authorList>
            <person name="Anantharaman K."/>
            <person name="Brown C.T."/>
            <person name="Hug L.A."/>
            <person name="Sharon I."/>
            <person name="Castelle C.J."/>
            <person name="Probst A.J."/>
            <person name="Thomas B.C."/>
            <person name="Singh A."/>
            <person name="Wilkins M.J."/>
            <person name="Karaoz U."/>
            <person name="Brodie E.L."/>
            <person name="Williams K.H."/>
            <person name="Hubbard S.S."/>
            <person name="Banfield J.F."/>
        </authorList>
    </citation>
    <scope>NUCLEOTIDE SEQUENCE [LARGE SCALE GENOMIC DNA]</scope>
</reference>
<name>A0A1G1Y6M2_9BACT</name>
<evidence type="ECO:0000313" key="2">
    <source>
        <dbReference type="Proteomes" id="UP000178432"/>
    </source>
</evidence>